<evidence type="ECO:0000313" key="1">
    <source>
        <dbReference type="Proteomes" id="UP000887569"/>
    </source>
</evidence>
<dbReference type="WBParaSite" id="PgR098_g026_t02">
    <property type="protein sequence ID" value="PgR098_g026_t02"/>
    <property type="gene ID" value="PgR098_g026"/>
</dbReference>
<name>A0A915C753_PARUN</name>
<sequence>MCAFGGIVSFVRRGGSFPLNFITVKVAIGMSNHPMNTTECCVWKPGSILFTVRAKALHRRLYVCLYCSLRKEQTEEMRHRKKQAPPSIDSSRQDLYSRVFANESSHTSVHLIFVE</sequence>
<evidence type="ECO:0000313" key="2">
    <source>
        <dbReference type="WBParaSite" id="PgR098_g026_t02"/>
    </source>
</evidence>
<organism evidence="1 2">
    <name type="scientific">Parascaris univalens</name>
    <name type="common">Nematode worm</name>
    <dbReference type="NCBI Taxonomy" id="6257"/>
    <lineage>
        <taxon>Eukaryota</taxon>
        <taxon>Metazoa</taxon>
        <taxon>Ecdysozoa</taxon>
        <taxon>Nematoda</taxon>
        <taxon>Chromadorea</taxon>
        <taxon>Rhabditida</taxon>
        <taxon>Spirurina</taxon>
        <taxon>Ascaridomorpha</taxon>
        <taxon>Ascaridoidea</taxon>
        <taxon>Ascarididae</taxon>
        <taxon>Parascaris</taxon>
    </lineage>
</organism>
<dbReference type="AlphaFoldDB" id="A0A915C753"/>
<reference evidence="2" key="1">
    <citation type="submission" date="2022-11" db="UniProtKB">
        <authorList>
            <consortium name="WormBaseParasite"/>
        </authorList>
    </citation>
    <scope>IDENTIFICATION</scope>
</reference>
<accession>A0A915C753</accession>
<protein>
    <submittedName>
        <fullName evidence="2">Uncharacterized protein</fullName>
    </submittedName>
</protein>
<dbReference type="Proteomes" id="UP000887569">
    <property type="component" value="Unplaced"/>
</dbReference>
<proteinExistence type="predicted"/>
<keyword evidence="1" id="KW-1185">Reference proteome</keyword>